<dbReference type="EMBL" id="FRCS01000011">
    <property type="protein sequence ID" value="SHN44878.1"/>
    <property type="molecule type" value="Genomic_DNA"/>
</dbReference>
<feature type="region of interest" description="Disordered" evidence="1">
    <location>
        <begin position="217"/>
        <end position="305"/>
    </location>
</feature>
<keyword evidence="3" id="KW-1185">Reference proteome</keyword>
<evidence type="ECO:0000313" key="2">
    <source>
        <dbReference type="EMBL" id="SHN44878.1"/>
    </source>
</evidence>
<accession>A0A1M7RFQ5</accession>
<dbReference type="Proteomes" id="UP000184440">
    <property type="component" value="Unassembled WGS sequence"/>
</dbReference>
<evidence type="ECO:0000256" key="1">
    <source>
        <dbReference type="SAM" id="MobiDB-lite"/>
    </source>
</evidence>
<gene>
    <name evidence="2" type="ORF">SAMN05443668_1111</name>
</gene>
<proteinExistence type="predicted"/>
<feature type="region of interest" description="Disordered" evidence="1">
    <location>
        <begin position="137"/>
        <end position="157"/>
    </location>
</feature>
<sequence length="331" mass="36732">GTINPPNDGPRVKHLALTFEHTVEFSNNTRASNPPARTSLRLAVFRFQAYPNRFAEPNSLRFPIERRKCNSGLLYRSCRRRFPLAVLRFPAYRVEFAAPNSHSSFRPGPYTVTNRAVEALFARASQRIRSIPRRQIRPPRPAQHYRPVRTGQIGCFPAGRPLRRLRDRLVSVSPAGSMKSTRLADDPQTARTWRWPHLSGHSRWRLCRRWPRRPAALVAPRAPAPAPSDKGRPPPQRTSNNQSPQTTASPGHHRPTGVTAPLLDLGLPRPRAGPAHGGVGSTRNGTTVDPALGGPAVGTERVGVRSSRGGLRRVWGGTTLTLRRRIRGTGL</sequence>
<evidence type="ECO:0000313" key="3">
    <source>
        <dbReference type="Proteomes" id="UP000184440"/>
    </source>
</evidence>
<dbReference type="AlphaFoldDB" id="A0A1M7RFQ5"/>
<feature type="non-terminal residue" evidence="2">
    <location>
        <position position="1"/>
    </location>
</feature>
<feature type="compositionally biased region" description="Polar residues" evidence="1">
    <location>
        <begin position="237"/>
        <end position="249"/>
    </location>
</feature>
<reference evidence="2 3" key="1">
    <citation type="submission" date="2016-11" db="EMBL/GenBank/DDBJ databases">
        <authorList>
            <person name="Jaros S."/>
            <person name="Januszkiewicz K."/>
            <person name="Wedrychowicz H."/>
        </authorList>
    </citation>
    <scope>NUCLEOTIDE SEQUENCE [LARGE SCALE GENOMIC DNA]</scope>
    <source>
        <strain evidence="2 3">DSM 46144</strain>
    </source>
</reference>
<protein>
    <submittedName>
        <fullName evidence="2">Uncharacterized protein</fullName>
    </submittedName>
</protein>
<name>A0A1M7RFQ5_9ACTN</name>
<organism evidence="2 3">
    <name type="scientific">Cryptosporangium aurantiacum</name>
    <dbReference type="NCBI Taxonomy" id="134849"/>
    <lineage>
        <taxon>Bacteria</taxon>
        <taxon>Bacillati</taxon>
        <taxon>Actinomycetota</taxon>
        <taxon>Actinomycetes</taxon>
        <taxon>Cryptosporangiales</taxon>
        <taxon>Cryptosporangiaceae</taxon>
        <taxon>Cryptosporangium</taxon>
    </lineage>
</organism>